<gene>
    <name evidence="2" type="ORF">WKW80_04825</name>
</gene>
<keyword evidence="3" id="KW-1185">Reference proteome</keyword>
<dbReference type="Proteomes" id="UP001363010">
    <property type="component" value="Unassembled WGS sequence"/>
</dbReference>
<evidence type="ECO:0008006" key="4">
    <source>
        <dbReference type="Google" id="ProtNLM"/>
    </source>
</evidence>
<sequence>MNGSKWSTIQLATLDPHIRVLTMCRPDRRNAINAEMARELEDCLIRPAAFRSGADQVHHRIDEPPRKQCSRGPRVVSRPSGLRGA</sequence>
<evidence type="ECO:0000256" key="1">
    <source>
        <dbReference type="SAM" id="MobiDB-lite"/>
    </source>
</evidence>
<reference evidence="2 3" key="1">
    <citation type="submission" date="2024-03" db="EMBL/GenBank/DDBJ databases">
        <title>Novel species of the genus Variovorax.</title>
        <authorList>
            <person name="Liu Q."/>
            <person name="Xin Y.-H."/>
        </authorList>
    </citation>
    <scope>NUCLEOTIDE SEQUENCE [LARGE SCALE GENOMIC DNA]</scope>
    <source>
        <strain evidence="2 3">KACC 18501</strain>
    </source>
</reference>
<dbReference type="Gene3D" id="3.90.226.10">
    <property type="entry name" value="2-enoyl-CoA Hydratase, Chain A, domain 1"/>
    <property type="match status" value="1"/>
</dbReference>
<dbReference type="RefSeq" id="WP_340362412.1">
    <property type="nucleotide sequence ID" value="NZ_JBBKZV010000002.1"/>
</dbReference>
<proteinExistence type="predicted"/>
<name>A0ABU8VWH8_9BURK</name>
<dbReference type="InterPro" id="IPR029045">
    <property type="entry name" value="ClpP/crotonase-like_dom_sf"/>
</dbReference>
<dbReference type="SUPFAM" id="SSF52096">
    <property type="entry name" value="ClpP/crotonase"/>
    <property type="match status" value="1"/>
</dbReference>
<feature type="region of interest" description="Disordered" evidence="1">
    <location>
        <begin position="54"/>
        <end position="85"/>
    </location>
</feature>
<accession>A0ABU8VWH8</accession>
<comment type="caution">
    <text evidence="2">The sequence shown here is derived from an EMBL/GenBank/DDBJ whole genome shotgun (WGS) entry which is preliminary data.</text>
</comment>
<dbReference type="EMBL" id="JBBKZV010000002">
    <property type="protein sequence ID" value="MEJ8821361.1"/>
    <property type="molecule type" value="Genomic_DNA"/>
</dbReference>
<organism evidence="2 3">
    <name type="scientific">Variovorax humicola</name>
    <dbReference type="NCBI Taxonomy" id="1769758"/>
    <lineage>
        <taxon>Bacteria</taxon>
        <taxon>Pseudomonadati</taxon>
        <taxon>Pseudomonadota</taxon>
        <taxon>Betaproteobacteria</taxon>
        <taxon>Burkholderiales</taxon>
        <taxon>Comamonadaceae</taxon>
        <taxon>Variovorax</taxon>
    </lineage>
</organism>
<feature type="compositionally biased region" description="Basic and acidic residues" evidence="1">
    <location>
        <begin position="56"/>
        <end position="66"/>
    </location>
</feature>
<evidence type="ECO:0000313" key="2">
    <source>
        <dbReference type="EMBL" id="MEJ8821361.1"/>
    </source>
</evidence>
<evidence type="ECO:0000313" key="3">
    <source>
        <dbReference type="Proteomes" id="UP001363010"/>
    </source>
</evidence>
<protein>
    <recommendedName>
        <fullName evidence="4">Enoyl-CoA hydratase/isomerase family protein</fullName>
    </recommendedName>
</protein>